<dbReference type="AlphaFoldDB" id="A0A399G4Z2"/>
<dbReference type="Proteomes" id="UP000265719">
    <property type="component" value="Chromosome"/>
</dbReference>
<name>A0A399G4Z2_9ACTN</name>
<dbReference type="NCBIfam" id="TIGR00481">
    <property type="entry name" value="YbhB/YbcL family Raf kinase inhibitor-like protein"/>
    <property type="match status" value="1"/>
</dbReference>
<dbReference type="InterPro" id="IPR005247">
    <property type="entry name" value="YbhB_YbcL/LppC-like"/>
</dbReference>
<dbReference type="PANTHER" id="PTHR30289:SF1">
    <property type="entry name" value="PEBP (PHOSPHATIDYLETHANOLAMINE-BINDING PROTEIN) FAMILY PROTEIN"/>
    <property type="match status" value="1"/>
</dbReference>
<dbReference type="RefSeq" id="WP_068693072.1">
    <property type="nucleotide sequence ID" value="NZ_CP063196.1"/>
</dbReference>
<dbReference type="SUPFAM" id="SSF49777">
    <property type="entry name" value="PEBP-like"/>
    <property type="match status" value="1"/>
</dbReference>
<dbReference type="Pfam" id="PF01161">
    <property type="entry name" value="PBP"/>
    <property type="match status" value="1"/>
</dbReference>
<evidence type="ECO:0000313" key="2">
    <source>
        <dbReference type="EMBL" id="UOE21742.1"/>
    </source>
</evidence>
<dbReference type="Gene3D" id="3.90.280.10">
    <property type="entry name" value="PEBP-like"/>
    <property type="match status" value="1"/>
</dbReference>
<organism evidence="2 3">
    <name type="scientific">Thermobifida halotolerans</name>
    <dbReference type="NCBI Taxonomy" id="483545"/>
    <lineage>
        <taxon>Bacteria</taxon>
        <taxon>Bacillati</taxon>
        <taxon>Actinomycetota</taxon>
        <taxon>Actinomycetes</taxon>
        <taxon>Streptosporangiales</taxon>
        <taxon>Nocardiopsidaceae</taxon>
        <taxon>Thermobifida</taxon>
    </lineage>
</organism>
<protein>
    <submittedName>
        <fullName evidence="2">YbhB/YbcL family Raf kinase inhibitor-like protein</fullName>
    </submittedName>
</protein>
<dbReference type="PANTHER" id="PTHR30289">
    <property type="entry name" value="UNCHARACTERIZED PROTEIN YBCL-RELATED"/>
    <property type="match status" value="1"/>
</dbReference>
<accession>A0A399G4Z2</accession>
<sequence>MFAPARHRRTAVGGATAALLALTTGCGVLIGTSNGEVSDDITVTSPMLREGEILPDRYTCTGEGVSPPLRWSGLPDSAQSLALVVDEVHESGGATVHWVVYGLDPENPELPEGAVPLPAQQGLNSFDSASYEPLCPQEGDEYEFRFTVYALSEPLDLGEAAPLDVALGTIASHTLARGRLTSVPPEEP</sequence>
<dbReference type="CDD" id="cd00865">
    <property type="entry name" value="PEBP_bact_arch"/>
    <property type="match status" value="1"/>
</dbReference>
<reference evidence="2" key="1">
    <citation type="submission" date="2020-10" db="EMBL/GenBank/DDBJ databases">
        <title>De novo genome project of the cellulose decomposer Thermobifida halotolerans type strain.</title>
        <authorList>
            <person name="Nagy I."/>
            <person name="Horvath B."/>
            <person name="Kukolya J."/>
            <person name="Nagy I."/>
            <person name="Orsini M."/>
        </authorList>
    </citation>
    <scope>NUCLEOTIDE SEQUENCE</scope>
    <source>
        <strain evidence="2">DSM 44931</strain>
    </source>
</reference>
<dbReference type="EMBL" id="CP063196">
    <property type="protein sequence ID" value="UOE21742.1"/>
    <property type="molecule type" value="Genomic_DNA"/>
</dbReference>
<dbReference type="PROSITE" id="PS51257">
    <property type="entry name" value="PROKAR_LIPOPROTEIN"/>
    <property type="match status" value="1"/>
</dbReference>
<dbReference type="InterPro" id="IPR008914">
    <property type="entry name" value="PEBP"/>
</dbReference>
<keyword evidence="3" id="KW-1185">Reference proteome</keyword>
<dbReference type="InterPro" id="IPR036610">
    <property type="entry name" value="PEBP-like_sf"/>
</dbReference>
<evidence type="ECO:0000256" key="1">
    <source>
        <dbReference type="ARBA" id="ARBA00007120"/>
    </source>
</evidence>
<evidence type="ECO:0000313" key="3">
    <source>
        <dbReference type="Proteomes" id="UP000265719"/>
    </source>
</evidence>
<comment type="similarity">
    <text evidence="1">Belongs to the UPF0098 family.</text>
</comment>
<proteinExistence type="inferred from homology"/>
<dbReference type="KEGG" id="thao:NI17_011945"/>
<dbReference type="OrthoDB" id="9797506at2"/>
<gene>
    <name evidence="2" type="ORF">NI17_011945</name>
</gene>